<organism evidence="1 2">
    <name type="scientific">Actinocrispum wychmicini</name>
    <dbReference type="NCBI Taxonomy" id="1213861"/>
    <lineage>
        <taxon>Bacteria</taxon>
        <taxon>Bacillati</taxon>
        <taxon>Actinomycetota</taxon>
        <taxon>Actinomycetes</taxon>
        <taxon>Pseudonocardiales</taxon>
        <taxon>Pseudonocardiaceae</taxon>
        <taxon>Actinocrispum</taxon>
    </lineage>
</organism>
<reference evidence="1 2" key="1">
    <citation type="submission" date="2019-03" db="EMBL/GenBank/DDBJ databases">
        <title>Genomic Encyclopedia of Type Strains, Phase IV (KMG-IV): sequencing the most valuable type-strain genomes for metagenomic binning, comparative biology and taxonomic classification.</title>
        <authorList>
            <person name="Goeker M."/>
        </authorList>
    </citation>
    <scope>NUCLEOTIDE SEQUENCE [LARGE SCALE GENOMIC DNA]</scope>
    <source>
        <strain evidence="1 2">DSM 45934</strain>
    </source>
</reference>
<dbReference type="RefSeq" id="WP_132121001.1">
    <property type="nucleotide sequence ID" value="NZ_SLWS01000006.1"/>
</dbReference>
<comment type="caution">
    <text evidence="1">The sequence shown here is derived from an EMBL/GenBank/DDBJ whole genome shotgun (WGS) entry which is preliminary data.</text>
</comment>
<dbReference type="EMBL" id="SLWS01000006">
    <property type="protein sequence ID" value="TCO57172.1"/>
    <property type="molecule type" value="Genomic_DNA"/>
</dbReference>
<name>A0A4R2JFY8_9PSEU</name>
<protein>
    <submittedName>
        <fullName evidence="1">Uncharacterized protein</fullName>
    </submittedName>
</protein>
<evidence type="ECO:0000313" key="2">
    <source>
        <dbReference type="Proteomes" id="UP000295680"/>
    </source>
</evidence>
<proteinExistence type="predicted"/>
<keyword evidence="2" id="KW-1185">Reference proteome</keyword>
<sequence>MSIEDATHRDPLLHLAGSWDNPGRYIEEMEAAGSNQLVHANLLPTEAHGHEDELAALGIHLGPIDERDPLFREAVLPAGWSKQPGEDPRLIYVNDEHGRTRLHVFYKAAFYDRQADVTVVPLDCDTESLENADGE</sequence>
<dbReference type="Proteomes" id="UP000295680">
    <property type="component" value="Unassembled WGS sequence"/>
</dbReference>
<dbReference type="AlphaFoldDB" id="A0A4R2JFY8"/>
<accession>A0A4R2JFY8</accession>
<evidence type="ECO:0000313" key="1">
    <source>
        <dbReference type="EMBL" id="TCO57172.1"/>
    </source>
</evidence>
<gene>
    <name evidence="1" type="ORF">EV192_106649</name>
</gene>
<dbReference type="OrthoDB" id="4774204at2"/>